<evidence type="ECO:0000313" key="3">
    <source>
        <dbReference type="Proteomes" id="UP000094795"/>
    </source>
</evidence>
<dbReference type="STRING" id="1480615.AWJ14_01175"/>
<keyword evidence="1" id="KW-0472">Membrane</keyword>
<keyword evidence="1" id="KW-0812">Transmembrane</keyword>
<dbReference type="AlphaFoldDB" id="A0A1C1YXR4"/>
<sequence length="161" mass="18129">MTEIEYQVGKTNDLSALNRRTFVSVCSLTNWVSVGLGFYFALSGPVRFIWWLVPVAVTAILINFVALTRFVRYTPDLKARLYAAAAILMSFIIWVGLPAMVILFGFLEARYPHLMHSLSRNRAGGRVGIAVILFLFSPTYLSMLAHRRGSKTSEREPQQQA</sequence>
<organism evidence="2 3">
    <name type="scientific">Hoeflea olei</name>
    <dbReference type="NCBI Taxonomy" id="1480615"/>
    <lineage>
        <taxon>Bacteria</taxon>
        <taxon>Pseudomonadati</taxon>
        <taxon>Pseudomonadota</taxon>
        <taxon>Alphaproteobacteria</taxon>
        <taxon>Hyphomicrobiales</taxon>
        <taxon>Rhizobiaceae</taxon>
        <taxon>Hoeflea</taxon>
    </lineage>
</organism>
<reference evidence="2 3" key="1">
    <citation type="submission" date="2015-12" db="EMBL/GenBank/DDBJ databases">
        <authorList>
            <person name="Shamseldin A."/>
            <person name="Moawad H."/>
            <person name="Abd El-Rahim W.M."/>
            <person name="Sadowsky M.J."/>
        </authorList>
    </citation>
    <scope>NUCLEOTIDE SEQUENCE [LARGE SCALE GENOMIC DNA]</scope>
    <source>
        <strain evidence="2 3">JC234</strain>
    </source>
</reference>
<feature type="transmembrane region" description="Helical" evidence="1">
    <location>
        <begin position="82"/>
        <end position="107"/>
    </location>
</feature>
<evidence type="ECO:0000256" key="1">
    <source>
        <dbReference type="SAM" id="Phobius"/>
    </source>
</evidence>
<protein>
    <submittedName>
        <fullName evidence="2">Uncharacterized protein</fullName>
    </submittedName>
</protein>
<dbReference type="RefSeq" id="WP_066177090.1">
    <property type="nucleotide sequence ID" value="NZ_LQZT01000009.1"/>
</dbReference>
<comment type="caution">
    <text evidence="2">The sequence shown here is derived from an EMBL/GenBank/DDBJ whole genome shotgun (WGS) entry which is preliminary data.</text>
</comment>
<gene>
    <name evidence="2" type="ORF">AWJ14_01175</name>
</gene>
<feature type="transmembrane region" description="Helical" evidence="1">
    <location>
        <begin position="48"/>
        <end position="70"/>
    </location>
</feature>
<dbReference type="Proteomes" id="UP000094795">
    <property type="component" value="Unassembled WGS sequence"/>
</dbReference>
<feature type="transmembrane region" description="Helical" evidence="1">
    <location>
        <begin position="127"/>
        <end position="145"/>
    </location>
</feature>
<dbReference type="EMBL" id="LQZT01000009">
    <property type="protein sequence ID" value="OCW58200.1"/>
    <property type="molecule type" value="Genomic_DNA"/>
</dbReference>
<accession>A0A1C1YXR4</accession>
<name>A0A1C1YXR4_9HYPH</name>
<proteinExistence type="predicted"/>
<keyword evidence="3" id="KW-1185">Reference proteome</keyword>
<feature type="transmembrane region" description="Helical" evidence="1">
    <location>
        <begin position="21"/>
        <end position="42"/>
    </location>
</feature>
<keyword evidence="1" id="KW-1133">Transmembrane helix</keyword>
<evidence type="ECO:0000313" key="2">
    <source>
        <dbReference type="EMBL" id="OCW58200.1"/>
    </source>
</evidence>